<evidence type="ECO:0000313" key="10">
    <source>
        <dbReference type="Proteomes" id="UP000462055"/>
    </source>
</evidence>
<comment type="catalytic activity">
    <reaction evidence="5">
        <text>a 2'-deoxyadenosine in DNA + S-adenosyl-L-methionine = an N(6)-methyl-2'-deoxyadenosine in DNA + S-adenosyl-L-homocysteine + H(+)</text>
        <dbReference type="Rhea" id="RHEA:15197"/>
        <dbReference type="Rhea" id="RHEA-COMP:12418"/>
        <dbReference type="Rhea" id="RHEA-COMP:12419"/>
        <dbReference type="ChEBI" id="CHEBI:15378"/>
        <dbReference type="ChEBI" id="CHEBI:57856"/>
        <dbReference type="ChEBI" id="CHEBI:59789"/>
        <dbReference type="ChEBI" id="CHEBI:90615"/>
        <dbReference type="ChEBI" id="CHEBI:90616"/>
        <dbReference type="EC" id="2.1.1.72"/>
    </reaction>
</comment>
<keyword evidence="10" id="KW-1185">Reference proteome</keyword>
<proteinExistence type="predicted"/>
<evidence type="ECO:0000256" key="1">
    <source>
        <dbReference type="ARBA" id="ARBA00011900"/>
    </source>
</evidence>
<dbReference type="InterPro" id="IPR041635">
    <property type="entry name" value="Type_ISP_LLaBIII_C"/>
</dbReference>
<dbReference type="Pfam" id="PF18135">
    <property type="entry name" value="Type_ISP_C"/>
    <property type="match status" value="1"/>
</dbReference>
<feature type="region of interest" description="Disordered" evidence="6">
    <location>
        <begin position="1"/>
        <end position="20"/>
    </location>
</feature>
<feature type="domain" description="DNA methylase adenine-specific" evidence="7">
    <location>
        <begin position="332"/>
        <end position="508"/>
    </location>
</feature>
<dbReference type="GO" id="GO:0009007">
    <property type="term" value="F:site-specific DNA-methyltransferase (adenine-specific) activity"/>
    <property type="evidence" value="ECO:0007669"/>
    <property type="project" value="UniProtKB-EC"/>
</dbReference>
<comment type="caution">
    <text evidence="9">The sequence shown here is derived from an EMBL/GenBank/DDBJ whole genome shotgun (WGS) entry which is preliminary data.</text>
</comment>
<dbReference type="Proteomes" id="UP000462055">
    <property type="component" value="Unassembled WGS sequence"/>
</dbReference>
<dbReference type="GO" id="GO:0008170">
    <property type="term" value="F:N-methyltransferase activity"/>
    <property type="evidence" value="ECO:0007669"/>
    <property type="project" value="InterPro"/>
</dbReference>
<keyword evidence="2 9" id="KW-0489">Methyltransferase</keyword>
<dbReference type="InterPro" id="IPR029063">
    <property type="entry name" value="SAM-dependent_MTases_sf"/>
</dbReference>
<feature type="compositionally biased region" description="Polar residues" evidence="6">
    <location>
        <begin position="1"/>
        <end position="12"/>
    </location>
</feature>
<dbReference type="PANTHER" id="PTHR33841">
    <property type="entry name" value="DNA METHYLTRANSFERASE YEEA-RELATED"/>
    <property type="match status" value="1"/>
</dbReference>
<evidence type="ECO:0000259" key="8">
    <source>
        <dbReference type="Pfam" id="PF18135"/>
    </source>
</evidence>
<keyword evidence="4" id="KW-0680">Restriction system</keyword>
<accession>A0A6I4MD75</accession>
<evidence type="ECO:0000256" key="5">
    <source>
        <dbReference type="ARBA" id="ARBA00047942"/>
    </source>
</evidence>
<evidence type="ECO:0000256" key="4">
    <source>
        <dbReference type="ARBA" id="ARBA00022747"/>
    </source>
</evidence>
<dbReference type="EC" id="2.1.1.72" evidence="1"/>
<dbReference type="PRINTS" id="PR00507">
    <property type="entry name" value="N12N6MTFRASE"/>
</dbReference>
<dbReference type="InterPro" id="IPR003356">
    <property type="entry name" value="DNA_methylase_A-5"/>
</dbReference>
<evidence type="ECO:0000259" key="7">
    <source>
        <dbReference type="Pfam" id="PF02384"/>
    </source>
</evidence>
<organism evidence="9 10">
    <name type="scientific">Actinomadura physcomitrii</name>
    <dbReference type="NCBI Taxonomy" id="2650748"/>
    <lineage>
        <taxon>Bacteria</taxon>
        <taxon>Bacillati</taxon>
        <taxon>Actinomycetota</taxon>
        <taxon>Actinomycetes</taxon>
        <taxon>Streptosporangiales</taxon>
        <taxon>Thermomonosporaceae</taxon>
        <taxon>Actinomadura</taxon>
    </lineage>
</organism>
<dbReference type="EMBL" id="WBMS02000011">
    <property type="protein sequence ID" value="MWA01947.1"/>
    <property type="molecule type" value="Genomic_DNA"/>
</dbReference>
<feature type="domain" description="Type ISP restriction-modification enzyme LLaBIII C-terminal specificity" evidence="8">
    <location>
        <begin position="704"/>
        <end position="1039"/>
    </location>
</feature>
<feature type="region of interest" description="Disordered" evidence="6">
    <location>
        <begin position="734"/>
        <end position="778"/>
    </location>
</feature>
<dbReference type="Pfam" id="PF02384">
    <property type="entry name" value="N6_Mtase"/>
    <property type="match status" value="1"/>
</dbReference>
<dbReference type="GO" id="GO:0009307">
    <property type="term" value="P:DNA restriction-modification system"/>
    <property type="evidence" value="ECO:0007669"/>
    <property type="project" value="UniProtKB-KW"/>
</dbReference>
<gene>
    <name evidence="9" type="ORF">F8568_016515</name>
</gene>
<feature type="compositionally biased region" description="Basic and acidic residues" evidence="6">
    <location>
        <begin position="740"/>
        <end position="757"/>
    </location>
</feature>
<dbReference type="AlphaFoldDB" id="A0A6I4MD75"/>
<evidence type="ECO:0000313" key="9">
    <source>
        <dbReference type="EMBL" id="MWA01947.1"/>
    </source>
</evidence>
<dbReference type="InterPro" id="IPR050953">
    <property type="entry name" value="N4_N6_ade-DNA_methylase"/>
</dbReference>
<dbReference type="Gene3D" id="3.40.50.150">
    <property type="entry name" value="Vaccinia Virus protein VP39"/>
    <property type="match status" value="1"/>
</dbReference>
<sequence length="1115" mass="124668">MVESAANRSLSADTVGPPPGFPGKVAEAVSAFGVAVREPLAAGIGGEEYQIQDPVARLVRAAGDALGLRVTIHKEVSLPDLSVRPDFAVDLSGGRVGHIEVKAPSKSPDPKDWPARSHDRIQWQKLSLLPNVLLCTGQCFALYRNGVRVGRVAELDGALDRAGRSLRPADDELARILHEFLTWAPDPPRGLRDLVRTTARLCRYLREEVMEVLEHERLTRGDRPFTTLAEEWRSILFPRMTEPADFADSYAQTITFALLLARAVGVSFDGRDLPTIGRQLGKQHALIGKALGVLSDPEAADNLFVTETLKRVIGAVDWDGIGAADINAHALLYETFLTEYDPKLRRLSGSYYTPDGLAAAMVRFTDLILKGKLNRPEGYAADDVIVVDPAMGTGTFLVEIVRSVVQTVRDDGAEQSLRHLFQNRLIGFERQVTPYAVAELRLHDLLREYGTDVPPQEMRFFADTFDDPDLQEFAFGRMYAELLKQRTGANRVKRHLPVMAIIGNPPYLDRAHTRDPAPWIEDRRDPGKPDDVVHRPSLDEFRQRSRLDYKLAATWVFYWRWAIWKAFEAHPDEPAGLVAFITPSSYLSGAAFAGMRKHLREVADEGWIIDLTPEGHQPPVPTRLFPKVQQPLAIAVFIRKDEADPRRPAEVRHRRLTGLQEQKLAALAALAPDSDGWTLCPDGWTAEFRPPSQAQWHTAPLLADLLPWHAPGTKAKRTWVIAPSTDVLQERWTRLTNARPGERDDLMKRTRDRDPDTRPGPIPGQPHPASALRDEPAQRPNVVPFAYRSFDRQYLILDPRVVDFPSPDLWRVVGEEQVYASEQHTNVLREGVALTFAPFVPDMDHFQGHHGGRVLPLYRDAQRTPNVAPGLSRYLSGLFDKAVADEDVFAYIAAVAAHSGYTRRFRENLVNPGLRIPLTGDAALWSRAVELGRTVVWLHTYGTRFADESKGRPRRAPRLPDAESPRIRPDIPASAERMPDSVGYDEETETLLIGDEGRVGPVPPEVWAYNVGGMRVVAKWVGYRLRRPRRRKAASPLDLINAREWDYRFNNDLRDLLHVLGLLVRLEPEQDALLGEICAGPLVTVDDLKAVPVLPVPKSHRVPIKPSGEGGQMAM</sequence>
<evidence type="ECO:0000256" key="6">
    <source>
        <dbReference type="SAM" id="MobiDB-lite"/>
    </source>
</evidence>
<dbReference type="PROSITE" id="PS00092">
    <property type="entry name" value="N6_MTASE"/>
    <property type="match status" value="1"/>
</dbReference>
<dbReference type="GO" id="GO:0003677">
    <property type="term" value="F:DNA binding"/>
    <property type="evidence" value="ECO:0007669"/>
    <property type="project" value="InterPro"/>
</dbReference>
<dbReference type="InterPro" id="IPR002052">
    <property type="entry name" value="DNA_methylase_N6_adenine_CS"/>
</dbReference>
<feature type="region of interest" description="Disordered" evidence="6">
    <location>
        <begin position="947"/>
        <end position="980"/>
    </location>
</feature>
<dbReference type="PANTHER" id="PTHR33841:SF1">
    <property type="entry name" value="DNA METHYLTRANSFERASE A"/>
    <property type="match status" value="1"/>
</dbReference>
<evidence type="ECO:0000256" key="3">
    <source>
        <dbReference type="ARBA" id="ARBA00022679"/>
    </source>
</evidence>
<reference evidence="9" key="1">
    <citation type="submission" date="2019-12" db="EMBL/GenBank/DDBJ databases">
        <title>Actinomadura physcomitrii sp. nov., a novel actinomycete isolated from moss [Physcomitrium sphaericum (Ludw) Fuernr].</title>
        <authorList>
            <person name="Zhuang X."/>
        </authorList>
    </citation>
    <scope>NUCLEOTIDE SEQUENCE [LARGE SCALE GENOMIC DNA]</scope>
    <source>
        <strain evidence="9">LD22</strain>
    </source>
</reference>
<dbReference type="SUPFAM" id="SSF53335">
    <property type="entry name" value="S-adenosyl-L-methionine-dependent methyltransferases"/>
    <property type="match status" value="1"/>
</dbReference>
<dbReference type="GO" id="GO:0032259">
    <property type="term" value="P:methylation"/>
    <property type="evidence" value="ECO:0007669"/>
    <property type="project" value="UniProtKB-KW"/>
</dbReference>
<feature type="compositionally biased region" description="Basic and acidic residues" evidence="6">
    <location>
        <begin position="958"/>
        <end position="969"/>
    </location>
</feature>
<name>A0A6I4MD75_9ACTN</name>
<dbReference type="RefSeq" id="WP_151594425.1">
    <property type="nucleotide sequence ID" value="NZ_WBMS02000011.1"/>
</dbReference>
<protein>
    <recommendedName>
        <fullName evidence="1">site-specific DNA-methyltransferase (adenine-specific)</fullName>
        <ecNumber evidence="1">2.1.1.72</ecNumber>
    </recommendedName>
</protein>
<keyword evidence="3" id="KW-0808">Transferase</keyword>
<evidence type="ECO:0000256" key="2">
    <source>
        <dbReference type="ARBA" id="ARBA00022603"/>
    </source>
</evidence>